<dbReference type="Proteomes" id="UP000002572">
    <property type="component" value="Chromosome"/>
</dbReference>
<dbReference type="PANTHER" id="PTHR43283:SF18">
    <property type="match status" value="1"/>
</dbReference>
<proteinExistence type="predicted"/>
<dbReference type="RefSeq" id="WP_013507126.1">
    <property type="nucleotide sequence ID" value="NC_014836.1"/>
</dbReference>
<gene>
    <name evidence="2" type="ordered locus">Selin_2545</name>
</gene>
<dbReference type="eggNOG" id="COG1680">
    <property type="taxonomic scope" value="Bacteria"/>
</dbReference>
<accession>E6W5X2</accession>
<dbReference type="InterPro" id="IPR001466">
    <property type="entry name" value="Beta-lactam-related"/>
</dbReference>
<dbReference type="Gene3D" id="3.40.710.10">
    <property type="entry name" value="DD-peptidase/beta-lactamase superfamily"/>
    <property type="match status" value="1"/>
</dbReference>
<protein>
    <submittedName>
        <fullName evidence="2">Beta-lactamase</fullName>
    </submittedName>
</protein>
<sequence length="369" mass="40676">MSAILEEALQQLAAERLVKHAVLGVESVDGQLSWIGVAGSAQPDGTPMGAQTPYFIASITKLYIAAALLKLQEQGVLSTGDLLCAHLPHSLIGQLHHYRGMDFTGELTLQHLLSHTSGLPDWIVDRPRGRSSLLEGIAAESDRSIDLAQMLEYVRSELEAHFPPQSPGKAKPRVRYSDTNFQLLIGVLEHRLEMPFGQVLRNLILEPLGLENTVLCDPAGGHEPMPATVWAGATPLRIPRLMASFRDLYSTARDQLDFLRGLTQGQLLSDELSLRQMQRWNSFGVPRDLASLQLPGWPIQYGAGMMRFQVPRILTPFKPVPAVIGHTGASGSWLFFCPEKQLFLCGTVDQVAAAPLPFRFLPRLLRALE</sequence>
<evidence type="ECO:0000313" key="3">
    <source>
        <dbReference type="Proteomes" id="UP000002572"/>
    </source>
</evidence>
<name>E6W5X2_DESIS</name>
<dbReference type="SUPFAM" id="SSF56601">
    <property type="entry name" value="beta-lactamase/transpeptidase-like"/>
    <property type="match status" value="1"/>
</dbReference>
<dbReference type="HOGENOM" id="CLU_020027_2_2_0"/>
<dbReference type="InterPro" id="IPR012338">
    <property type="entry name" value="Beta-lactam/transpept-like"/>
</dbReference>
<dbReference type="EMBL" id="CP002432">
    <property type="protein sequence ID" value="ADU67257.1"/>
    <property type="molecule type" value="Genomic_DNA"/>
</dbReference>
<dbReference type="OrthoDB" id="9803467at2"/>
<reference evidence="2 3" key="1">
    <citation type="submission" date="2010-12" db="EMBL/GenBank/DDBJ databases">
        <title>Complete sequence of Desulfurispirillum indicum S5.</title>
        <authorList>
            <consortium name="US DOE Joint Genome Institute"/>
            <person name="Lucas S."/>
            <person name="Copeland A."/>
            <person name="Lapidus A."/>
            <person name="Cheng J.-F."/>
            <person name="Goodwin L."/>
            <person name="Pitluck S."/>
            <person name="Chertkov O."/>
            <person name="Held B."/>
            <person name="Detter J.C."/>
            <person name="Han C."/>
            <person name="Tapia R."/>
            <person name="Land M."/>
            <person name="Hauser L."/>
            <person name="Kyrpides N."/>
            <person name="Ivanova N."/>
            <person name="Mikhailova N."/>
            <person name="Haggblom M."/>
            <person name="Rauschenbach I."/>
            <person name="Bini E."/>
            <person name="Woyke T."/>
        </authorList>
    </citation>
    <scope>NUCLEOTIDE SEQUENCE [LARGE SCALE GENOMIC DNA]</scope>
    <source>
        <strain evidence="3">ATCC BAA-1389 / DSM 22839 / S5</strain>
    </source>
</reference>
<keyword evidence="3" id="KW-1185">Reference proteome</keyword>
<evidence type="ECO:0000259" key="1">
    <source>
        <dbReference type="Pfam" id="PF00144"/>
    </source>
</evidence>
<feature type="domain" description="Beta-lactamase-related" evidence="1">
    <location>
        <begin position="27"/>
        <end position="344"/>
    </location>
</feature>
<dbReference type="KEGG" id="din:Selin_2545"/>
<dbReference type="STRING" id="653733.Selin_2545"/>
<dbReference type="InParanoid" id="E6W5X2"/>
<organism evidence="2 3">
    <name type="scientific">Desulfurispirillum indicum (strain ATCC BAA-1389 / DSM 22839 / S5)</name>
    <dbReference type="NCBI Taxonomy" id="653733"/>
    <lineage>
        <taxon>Bacteria</taxon>
        <taxon>Pseudomonadati</taxon>
        <taxon>Chrysiogenota</taxon>
        <taxon>Chrysiogenia</taxon>
        <taxon>Chrysiogenales</taxon>
        <taxon>Chrysiogenaceae</taxon>
        <taxon>Desulfurispirillum</taxon>
    </lineage>
</organism>
<dbReference type="AlphaFoldDB" id="E6W5X2"/>
<dbReference type="Pfam" id="PF00144">
    <property type="entry name" value="Beta-lactamase"/>
    <property type="match status" value="1"/>
</dbReference>
<dbReference type="PANTHER" id="PTHR43283">
    <property type="entry name" value="BETA-LACTAMASE-RELATED"/>
    <property type="match status" value="1"/>
</dbReference>
<evidence type="ECO:0000313" key="2">
    <source>
        <dbReference type="EMBL" id="ADU67257.1"/>
    </source>
</evidence>
<dbReference type="InterPro" id="IPR050789">
    <property type="entry name" value="Diverse_Enzym_Activities"/>
</dbReference>